<evidence type="ECO:0000313" key="2">
    <source>
        <dbReference type="EMBL" id="MEE6262979.1"/>
    </source>
</evidence>
<dbReference type="EMBL" id="JAZGQK010000033">
    <property type="protein sequence ID" value="MEE6262979.1"/>
    <property type="molecule type" value="Genomic_DNA"/>
</dbReference>
<comment type="caution">
    <text evidence="2">The sequence shown here is derived from an EMBL/GenBank/DDBJ whole genome shotgun (WGS) entry which is preliminary data.</text>
</comment>
<gene>
    <name evidence="2" type="ORF">V1633_31320</name>
</gene>
<sequence>MSTPVAPQSSGSILERPVERPLEHGDHERFAHYTAKDKLTEALVLGTPVKALCGKVWVPSRDPSRFPVCPECKEIFEDNKRFFDPKPDPPQ</sequence>
<dbReference type="Pfam" id="PF11238">
    <property type="entry name" value="DUF3039"/>
    <property type="match status" value="1"/>
</dbReference>
<protein>
    <submittedName>
        <fullName evidence="2">DUF3039 domain-containing protein</fullName>
    </submittedName>
</protein>
<feature type="compositionally biased region" description="Polar residues" evidence="1">
    <location>
        <begin position="1"/>
        <end position="12"/>
    </location>
</feature>
<dbReference type="RefSeq" id="WP_331217912.1">
    <property type="nucleotide sequence ID" value="NZ_JAZGQK010000033.1"/>
</dbReference>
<dbReference type="Proteomes" id="UP001332243">
    <property type="component" value="Unassembled WGS sequence"/>
</dbReference>
<feature type="compositionally biased region" description="Basic and acidic residues" evidence="1">
    <location>
        <begin position="16"/>
        <end position="25"/>
    </location>
</feature>
<accession>A0ABU7S2H1</accession>
<feature type="region of interest" description="Disordered" evidence="1">
    <location>
        <begin position="1"/>
        <end position="25"/>
    </location>
</feature>
<reference evidence="2 3" key="1">
    <citation type="submission" date="2024-01" db="EMBL/GenBank/DDBJ databases">
        <title>Genome insights into Plantactinospora sonchi sp. nov.</title>
        <authorList>
            <person name="Wang L."/>
        </authorList>
    </citation>
    <scope>NUCLEOTIDE SEQUENCE [LARGE SCALE GENOMIC DNA]</scope>
    <source>
        <strain evidence="2 3">NEAU-QY2</strain>
    </source>
</reference>
<name>A0ABU7S2H1_9ACTN</name>
<dbReference type="InterPro" id="IPR021400">
    <property type="entry name" value="DUF3039"/>
</dbReference>
<organism evidence="2 3">
    <name type="scientific">Plantactinospora sonchi</name>
    <dbReference type="NCBI Taxonomy" id="1544735"/>
    <lineage>
        <taxon>Bacteria</taxon>
        <taxon>Bacillati</taxon>
        <taxon>Actinomycetota</taxon>
        <taxon>Actinomycetes</taxon>
        <taxon>Micromonosporales</taxon>
        <taxon>Micromonosporaceae</taxon>
        <taxon>Plantactinospora</taxon>
    </lineage>
</organism>
<evidence type="ECO:0000313" key="3">
    <source>
        <dbReference type="Proteomes" id="UP001332243"/>
    </source>
</evidence>
<evidence type="ECO:0000256" key="1">
    <source>
        <dbReference type="SAM" id="MobiDB-lite"/>
    </source>
</evidence>
<proteinExistence type="predicted"/>
<keyword evidence="3" id="KW-1185">Reference proteome</keyword>